<keyword evidence="3" id="KW-1185">Reference proteome</keyword>
<evidence type="ECO:0000313" key="2">
    <source>
        <dbReference type="EMBL" id="GCE00792.1"/>
    </source>
</evidence>
<organism evidence="2 3">
    <name type="scientific">Embleya hyalina</name>
    <dbReference type="NCBI Taxonomy" id="516124"/>
    <lineage>
        <taxon>Bacteria</taxon>
        <taxon>Bacillati</taxon>
        <taxon>Actinomycetota</taxon>
        <taxon>Actinomycetes</taxon>
        <taxon>Kitasatosporales</taxon>
        <taxon>Streptomycetaceae</taxon>
        <taxon>Embleya</taxon>
    </lineage>
</organism>
<feature type="compositionally biased region" description="Basic residues" evidence="1">
    <location>
        <begin position="183"/>
        <end position="194"/>
    </location>
</feature>
<dbReference type="Proteomes" id="UP000286931">
    <property type="component" value="Unassembled WGS sequence"/>
</dbReference>
<accession>A0A401Z1U7</accession>
<evidence type="ECO:0000313" key="3">
    <source>
        <dbReference type="Proteomes" id="UP000286931"/>
    </source>
</evidence>
<name>A0A401Z1U7_9ACTN</name>
<sequence>MRNSFNTASFSEVVHEIREDASEGLFRYVGRARHSPLRGLSAEVGPAMFGRVKSARRFTYALRDPFTPVTTSDTDEPTPIDLALTGIGSCSLMTLVGGGSAKGIVFDAVSVDLTCDHADKAPVTLDFAIDAEIRDERIDELIQRVRQRSPNYATLVAAVPVHWAWEPSTAPTRRGEPADPTRSRRSPARPGTRHLRWLSGPQSESFAHPFSAAATALRVDNPKQLTGVDWGPNPQEYLMMGYAAEVAAHLGAHSRSRLGHEAIWEVTARCTEDVSGLLRADPAAVVHLQDVGCRVSMSSPAASHARSIGDIEELVDEAVSTSAIGRLISEPQIVDMAARRPASSPSAR</sequence>
<feature type="compositionally biased region" description="Basic and acidic residues" evidence="1">
    <location>
        <begin position="173"/>
        <end position="182"/>
    </location>
</feature>
<dbReference type="Gene3D" id="3.30.300.20">
    <property type="match status" value="2"/>
</dbReference>
<dbReference type="InterPro" id="IPR015946">
    <property type="entry name" value="KH_dom-like_a/b"/>
</dbReference>
<comment type="caution">
    <text evidence="2">The sequence shown here is derived from an EMBL/GenBank/DDBJ whole genome shotgun (WGS) entry which is preliminary data.</text>
</comment>
<dbReference type="OrthoDB" id="9789573at2"/>
<dbReference type="SUPFAM" id="SSF82784">
    <property type="entry name" value="OsmC-like"/>
    <property type="match status" value="2"/>
</dbReference>
<dbReference type="RefSeq" id="WP_126642485.1">
    <property type="nucleotide sequence ID" value="NZ_BIFH01000042.1"/>
</dbReference>
<dbReference type="PANTHER" id="PTHR35368:SF1">
    <property type="entry name" value="HYDROPEROXIDE REDUCTASE"/>
    <property type="match status" value="1"/>
</dbReference>
<dbReference type="InterPro" id="IPR003718">
    <property type="entry name" value="OsmC/Ohr_fam"/>
</dbReference>
<feature type="region of interest" description="Disordered" evidence="1">
    <location>
        <begin position="168"/>
        <end position="194"/>
    </location>
</feature>
<protein>
    <submittedName>
        <fullName evidence="2">Uncharacterized protein</fullName>
    </submittedName>
</protein>
<dbReference type="Pfam" id="PF02566">
    <property type="entry name" value="OsmC"/>
    <property type="match status" value="1"/>
</dbReference>
<evidence type="ECO:0000256" key="1">
    <source>
        <dbReference type="SAM" id="MobiDB-lite"/>
    </source>
</evidence>
<dbReference type="InterPro" id="IPR052924">
    <property type="entry name" value="OsmC/Ohr_hydroprdx_reductase"/>
</dbReference>
<proteinExistence type="predicted"/>
<dbReference type="PANTHER" id="PTHR35368">
    <property type="entry name" value="HYDROPEROXIDE REDUCTASE"/>
    <property type="match status" value="1"/>
</dbReference>
<dbReference type="AlphaFoldDB" id="A0A401Z1U7"/>
<dbReference type="InterPro" id="IPR036102">
    <property type="entry name" value="OsmC/Ohrsf"/>
</dbReference>
<gene>
    <name evidence="2" type="ORF">EHYA_08518</name>
</gene>
<dbReference type="EMBL" id="BIFH01000042">
    <property type="protein sequence ID" value="GCE00792.1"/>
    <property type="molecule type" value="Genomic_DNA"/>
</dbReference>
<reference evidence="2 3" key="1">
    <citation type="submission" date="2018-12" db="EMBL/GenBank/DDBJ databases">
        <title>Draft genome sequence of Embleya hyalina NBRC 13850T.</title>
        <authorList>
            <person name="Komaki H."/>
            <person name="Hosoyama A."/>
            <person name="Kimura A."/>
            <person name="Ichikawa N."/>
            <person name="Tamura T."/>
        </authorList>
    </citation>
    <scope>NUCLEOTIDE SEQUENCE [LARGE SCALE GENOMIC DNA]</scope>
    <source>
        <strain evidence="2 3">NBRC 13850</strain>
    </source>
</reference>